<dbReference type="CDD" id="cd00555">
    <property type="entry name" value="Maf"/>
    <property type="match status" value="1"/>
</dbReference>
<dbReference type="Pfam" id="PF02545">
    <property type="entry name" value="Maf"/>
    <property type="match status" value="1"/>
</dbReference>
<sequence length="301" mass="32712">MSITARIYTHQHHSSSRYHLPDTTMSDSKAALLDHIDSPADPPPAYDPLTKPARGVLPRPPPLSLPVLNDLRTKRVILASQSPRRRQILGFLGLPVEVIPSNAAEDLPKSLAPFEYVLGTATKKAQAVYQQEITNEEKGEPALILAADTVVVNTASGSILEKPTSEAHHFSMLRSLRDARNHKVYTALVAMAPLESARLPGYAMESHVEETGVVFDGEVSDELIMAYVRTREGADKAGGYGLQGLGSILVEKVEGSYDNVIGLPLKATLKIIQTVMAKANDEDRLADDDDLDEGDENEDAE</sequence>
<dbReference type="InterPro" id="IPR003697">
    <property type="entry name" value="Maf-like"/>
</dbReference>
<dbReference type="PANTHER" id="PTHR43213:SF5">
    <property type="entry name" value="BIFUNCTIONAL DTTP_UTP PYROPHOSPHATASE_METHYLTRANSFERASE PROTEIN-RELATED"/>
    <property type="match status" value="1"/>
</dbReference>
<dbReference type="Gene3D" id="3.90.950.10">
    <property type="match status" value="1"/>
</dbReference>
<feature type="region of interest" description="Disordered" evidence="3">
    <location>
        <begin position="282"/>
        <end position="301"/>
    </location>
</feature>
<dbReference type="GO" id="GO:0047429">
    <property type="term" value="F:nucleoside triphosphate diphosphatase activity"/>
    <property type="evidence" value="ECO:0007669"/>
    <property type="project" value="InterPro"/>
</dbReference>
<keyword evidence="2" id="KW-0378">Hydrolase</keyword>
<reference evidence="5" key="1">
    <citation type="journal article" date="2017" name="Nat. Microbiol.">
        <title>Global analysis of biosynthetic gene clusters reveals vast potential of secondary metabolite production in Penicillium species.</title>
        <authorList>
            <person name="Nielsen J.C."/>
            <person name="Grijseels S."/>
            <person name="Prigent S."/>
            <person name="Ji B."/>
            <person name="Dainat J."/>
            <person name="Nielsen K.F."/>
            <person name="Frisvad J.C."/>
            <person name="Workman M."/>
            <person name="Nielsen J."/>
        </authorList>
    </citation>
    <scope>NUCLEOTIDE SEQUENCE [LARGE SCALE GENOMIC DNA]</scope>
    <source>
        <strain evidence="5">IBT 11843</strain>
    </source>
</reference>
<dbReference type="AlphaFoldDB" id="A0A1V6PMH9"/>
<dbReference type="InterPro" id="IPR029001">
    <property type="entry name" value="ITPase-like_fam"/>
</dbReference>
<keyword evidence="5" id="KW-1185">Reference proteome</keyword>
<dbReference type="Proteomes" id="UP000191522">
    <property type="component" value="Unassembled WGS sequence"/>
</dbReference>
<feature type="compositionally biased region" description="Acidic residues" evidence="3">
    <location>
        <begin position="284"/>
        <end position="301"/>
    </location>
</feature>
<organism evidence="4 5">
    <name type="scientific">Penicillium decumbens</name>
    <dbReference type="NCBI Taxonomy" id="69771"/>
    <lineage>
        <taxon>Eukaryota</taxon>
        <taxon>Fungi</taxon>
        <taxon>Dikarya</taxon>
        <taxon>Ascomycota</taxon>
        <taxon>Pezizomycotina</taxon>
        <taxon>Eurotiomycetes</taxon>
        <taxon>Eurotiomycetidae</taxon>
        <taxon>Eurotiales</taxon>
        <taxon>Aspergillaceae</taxon>
        <taxon>Penicillium</taxon>
    </lineage>
</organism>
<evidence type="ECO:0000313" key="5">
    <source>
        <dbReference type="Proteomes" id="UP000191522"/>
    </source>
</evidence>
<protein>
    <recommendedName>
        <fullName evidence="6">Maf-like protein</fullName>
    </recommendedName>
</protein>
<evidence type="ECO:0008006" key="6">
    <source>
        <dbReference type="Google" id="ProtNLM"/>
    </source>
</evidence>
<comment type="cofactor">
    <cofactor evidence="1">
        <name>a divalent metal cation</name>
        <dbReference type="ChEBI" id="CHEBI:60240"/>
    </cofactor>
</comment>
<comment type="caution">
    <text evidence="4">The sequence shown here is derived from an EMBL/GenBank/DDBJ whole genome shotgun (WGS) entry which is preliminary data.</text>
</comment>
<evidence type="ECO:0000256" key="2">
    <source>
        <dbReference type="ARBA" id="ARBA00022801"/>
    </source>
</evidence>
<dbReference type="OMA" id="RDQRMHK"/>
<dbReference type="SUPFAM" id="SSF52972">
    <property type="entry name" value="ITPase-like"/>
    <property type="match status" value="1"/>
</dbReference>
<dbReference type="OrthoDB" id="10267058at2759"/>
<feature type="region of interest" description="Disordered" evidence="3">
    <location>
        <begin position="34"/>
        <end position="60"/>
    </location>
</feature>
<dbReference type="EMBL" id="MDYL01000001">
    <property type="protein sequence ID" value="OQD78184.1"/>
    <property type="molecule type" value="Genomic_DNA"/>
</dbReference>
<dbReference type="STRING" id="69771.A0A1V6PMH9"/>
<evidence type="ECO:0000313" key="4">
    <source>
        <dbReference type="EMBL" id="OQD78184.1"/>
    </source>
</evidence>
<evidence type="ECO:0000256" key="3">
    <source>
        <dbReference type="SAM" id="MobiDB-lite"/>
    </source>
</evidence>
<proteinExistence type="inferred from homology"/>
<dbReference type="NCBIfam" id="TIGR00172">
    <property type="entry name" value="maf"/>
    <property type="match status" value="1"/>
</dbReference>
<dbReference type="PANTHER" id="PTHR43213">
    <property type="entry name" value="BIFUNCTIONAL DTTP/UTP PYROPHOSPHATASE/METHYLTRANSFERASE PROTEIN-RELATED"/>
    <property type="match status" value="1"/>
</dbReference>
<name>A0A1V6PMH9_PENDC</name>
<evidence type="ECO:0000256" key="1">
    <source>
        <dbReference type="ARBA" id="ARBA00001968"/>
    </source>
</evidence>
<dbReference type="HAMAP" id="MF_00528">
    <property type="entry name" value="Maf"/>
    <property type="match status" value="1"/>
</dbReference>
<accession>A0A1V6PMH9</accession>
<gene>
    <name evidence="4" type="ORF">PENDEC_c001G07234</name>
</gene>